<gene>
    <name evidence="1" type="ORF">B4135_2649</name>
</gene>
<sequence>MPCPEEQISGFVPTKLVSKSQSRRKFAGRKTSNFIRMERIMENFEEFQ</sequence>
<dbReference type="EMBL" id="LQYT01000065">
    <property type="protein sequence ID" value="KYD16140.1"/>
    <property type="molecule type" value="Genomic_DNA"/>
</dbReference>
<proteinExistence type="predicted"/>
<comment type="caution">
    <text evidence="1">The sequence shown here is derived from an EMBL/GenBank/DDBJ whole genome shotgun (WGS) entry which is preliminary data.</text>
</comment>
<evidence type="ECO:0000313" key="1">
    <source>
        <dbReference type="EMBL" id="KYD16140.1"/>
    </source>
</evidence>
<accession>A0A150LV39</accession>
<dbReference type="AlphaFoldDB" id="A0A150LV39"/>
<protein>
    <submittedName>
        <fullName evidence="1">Uncharacterized protein</fullName>
    </submittedName>
</protein>
<evidence type="ECO:0000313" key="2">
    <source>
        <dbReference type="Proteomes" id="UP000075683"/>
    </source>
</evidence>
<name>A0A150LV39_9BACI</name>
<organism evidence="1 2">
    <name type="scientific">Caldibacillus debilis</name>
    <dbReference type="NCBI Taxonomy" id="301148"/>
    <lineage>
        <taxon>Bacteria</taxon>
        <taxon>Bacillati</taxon>
        <taxon>Bacillota</taxon>
        <taxon>Bacilli</taxon>
        <taxon>Bacillales</taxon>
        <taxon>Bacillaceae</taxon>
        <taxon>Caldibacillus</taxon>
    </lineage>
</organism>
<dbReference type="Proteomes" id="UP000075683">
    <property type="component" value="Unassembled WGS sequence"/>
</dbReference>
<reference evidence="1 2" key="1">
    <citation type="submission" date="2016-01" db="EMBL/GenBank/DDBJ databases">
        <title>Draft Genome Sequences of Seven Thermophilic Sporeformers Isolated from Foods.</title>
        <authorList>
            <person name="Berendsen E.M."/>
            <person name="Wells-Bennik M.H."/>
            <person name="Krawcyk A.O."/>
            <person name="De Jong A."/>
            <person name="Holsappel S."/>
            <person name="Eijlander R.T."/>
            <person name="Kuipers O.P."/>
        </authorList>
    </citation>
    <scope>NUCLEOTIDE SEQUENCE [LARGE SCALE GENOMIC DNA]</scope>
    <source>
        <strain evidence="1 2">B4135</strain>
    </source>
</reference>
<dbReference type="STRING" id="301148.B4135_2649"/>